<feature type="compositionally biased region" description="Basic and acidic residues" evidence="1">
    <location>
        <begin position="1"/>
        <end position="10"/>
    </location>
</feature>
<keyword evidence="3" id="KW-1185">Reference proteome</keyword>
<evidence type="ECO:0000256" key="1">
    <source>
        <dbReference type="SAM" id="MobiDB-lite"/>
    </source>
</evidence>
<dbReference type="RefSeq" id="XP_053018327.1">
    <property type="nucleotide sequence ID" value="XM_053167074.1"/>
</dbReference>
<proteinExistence type="predicted"/>
<dbReference type="Proteomes" id="UP001164743">
    <property type="component" value="Chromosome 3A"/>
</dbReference>
<sequence length="103" mass="10829">MARPQLRKDTPNSGENNNDIHQLLPRASPRAVPLPSTVPLQAASLHLCPECPTIHPASPPATHLFSARPIDPALQAPAGPVGGDRPPNPGEAIIKIPPRTTPV</sequence>
<evidence type="ECO:0000313" key="2">
    <source>
        <dbReference type="EMBL" id="WAQ82772.1"/>
    </source>
</evidence>
<organism evidence="2 3">
    <name type="scientific">Puccinia triticina</name>
    <dbReference type="NCBI Taxonomy" id="208348"/>
    <lineage>
        <taxon>Eukaryota</taxon>
        <taxon>Fungi</taxon>
        <taxon>Dikarya</taxon>
        <taxon>Basidiomycota</taxon>
        <taxon>Pucciniomycotina</taxon>
        <taxon>Pucciniomycetes</taxon>
        <taxon>Pucciniales</taxon>
        <taxon>Pucciniaceae</taxon>
        <taxon>Puccinia</taxon>
    </lineage>
</organism>
<protein>
    <submittedName>
        <fullName evidence="2">Uncharacterized protein</fullName>
    </submittedName>
</protein>
<dbReference type="EMBL" id="CP110423">
    <property type="protein sequence ID" value="WAQ82772.1"/>
    <property type="molecule type" value="Genomic_DNA"/>
</dbReference>
<feature type="region of interest" description="Disordered" evidence="1">
    <location>
        <begin position="1"/>
        <end position="21"/>
    </location>
</feature>
<reference evidence="2" key="1">
    <citation type="submission" date="2022-10" db="EMBL/GenBank/DDBJ databases">
        <title>Puccinia triticina Genome sequencing and assembly.</title>
        <authorList>
            <person name="Li C."/>
        </authorList>
    </citation>
    <scope>NUCLEOTIDE SEQUENCE</scope>
    <source>
        <strain evidence="2">Pt15</strain>
    </source>
</reference>
<evidence type="ECO:0000313" key="3">
    <source>
        <dbReference type="Proteomes" id="UP001164743"/>
    </source>
</evidence>
<gene>
    <name evidence="2" type="ORF">PtA15_3A136</name>
</gene>
<feature type="compositionally biased region" description="Polar residues" evidence="1">
    <location>
        <begin position="11"/>
        <end position="20"/>
    </location>
</feature>
<accession>A0ABY7CFQ3</accession>
<name>A0ABY7CFQ3_9BASI</name>
<dbReference type="GeneID" id="77807969"/>
<feature type="region of interest" description="Disordered" evidence="1">
    <location>
        <begin position="72"/>
        <end position="103"/>
    </location>
</feature>